<evidence type="ECO:0000313" key="1">
    <source>
        <dbReference type="EMBL" id="DAD55566.1"/>
    </source>
</evidence>
<proteinExistence type="predicted"/>
<organism evidence="1">
    <name type="scientific">Bacteriophage sp</name>
    <dbReference type="NCBI Taxonomy" id="38018"/>
    <lineage>
        <taxon>Viruses</taxon>
    </lineage>
</organism>
<dbReference type="PANTHER" id="PTHR12521:SF0">
    <property type="entry name" value="ADP-RIBOSE GLYCOHYDROLASE OARD1"/>
    <property type="match status" value="1"/>
</dbReference>
<dbReference type="InterPro" id="IPR043472">
    <property type="entry name" value="Macro_dom-like"/>
</dbReference>
<dbReference type="Gene3D" id="3.40.220.10">
    <property type="entry name" value="Leucine Aminopeptidase, subunit E, domain 1"/>
    <property type="match status" value="1"/>
</dbReference>
<evidence type="ECO:0008006" key="2">
    <source>
        <dbReference type="Google" id="ProtNLM"/>
    </source>
</evidence>
<dbReference type="EMBL" id="BK029940">
    <property type="protein sequence ID" value="DAD55566.1"/>
    <property type="molecule type" value="Genomic_DNA"/>
</dbReference>
<accession>A0A8D9PE28</accession>
<reference evidence="1" key="1">
    <citation type="journal article" date="2021" name="Proc. Natl. Acad. Sci. U.S.A.">
        <title>A Catalog of Tens of Thousands of Viruses from Human Metagenomes Reveals Hidden Associations with Chronic Diseases.</title>
        <authorList>
            <person name="Tisza M.J."/>
            <person name="Buck C.B."/>
        </authorList>
    </citation>
    <scope>NUCLEOTIDE SEQUENCE</scope>
    <source>
        <strain evidence="1">CtOZu12</strain>
    </source>
</reference>
<dbReference type="PANTHER" id="PTHR12521">
    <property type="entry name" value="PROTEIN C6ORF130"/>
    <property type="match status" value="1"/>
</dbReference>
<dbReference type="InterPro" id="IPR050892">
    <property type="entry name" value="ADP-ribose_metab_enzymes"/>
</dbReference>
<dbReference type="SUPFAM" id="SSF52949">
    <property type="entry name" value="Macro domain-like"/>
    <property type="match status" value="1"/>
</dbReference>
<name>A0A8D9PE28_9VIRU</name>
<dbReference type="GO" id="GO:0140291">
    <property type="term" value="P:peptidyl-glutamate ADP-deribosylation"/>
    <property type="evidence" value="ECO:0007669"/>
    <property type="project" value="TreeGrafter"/>
</dbReference>
<protein>
    <recommendedName>
        <fullName evidence="2">Macro domain-containing protein</fullName>
    </recommendedName>
</protein>
<sequence length="157" mass="17579">MSVSIIQGDVLKTSAKYICHQANTFGVMGAGVALQIKKNYPHVYLEYNKFCSYHTPEELYGKVLRIEENKDKVFLNMFSQIGIGGPNVNTNYEYFHECLLKIREMIPIGEEIAMPYMIGCGLAGGDWSIISADISDTLGLSHIVRLYDFNGVTSVKK</sequence>